<keyword evidence="1" id="KW-0880">Kelch repeat</keyword>
<dbReference type="Pfam" id="PF01344">
    <property type="entry name" value="Kelch_1"/>
    <property type="match status" value="2"/>
</dbReference>
<keyword evidence="2" id="KW-0677">Repeat</keyword>
<dbReference type="PANTHER" id="PTHR46260">
    <property type="entry name" value="RING-TYPE DOMAIN-CONTAINING PROTEIN"/>
    <property type="match status" value="1"/>
</dbReference>
<organism evidence="3">
    <name type="scientific">hydrothermal vent metagenome</name>
    <dbReference type="NCBI Taxonomy" id="652676"/>
    <lineage>
        <taxon>unclassified sequences</taxon>
        <taxon>metagenomes</taxon>
        <taxon>ecological metagenomes</taxon>
    </lineage>
</organism>
<dbReference type="PANTHER" id="PTHR46260:SF3">
    <property type="entry name" value="RING-TYPE DOMAIN-CONTAINING PROTEIN"/>
    <property type="match status" value="1"/>
</dbReference>
<dbReference type="InterPro" id="IPR006652">
    <property type="entry name" value="Kelch_1"/>
</dbReference>
<dbReference type="InterPro" id="IPR015915">
    <property type="entry name" value="Kelch-typ_b-propeller"/>
</dbReference>
<dbReference type="SMART" id="SM00612">
    <property type="entry name" value="Kelch"/>
    <property type="match status" value="3"/>
</dbReference>
<accession>A0A3B0ZPQ2</accession>
<sequence length="363" mass="39530">MNRQSQNHLWPLLFVLLLAIIAVFSLKAKQGETNKPTFILEWKSAASFIEPRRALASTSYNNHLYVLGGIDAGNHYVRTVEYAKISTDGSLGKWQKTSPLNEGRFYLAAAASNGYLFAIGGAKGVLGENNIPVATVEKAKINPDGSLGRWMLTADLTTPRRGLTVNQYGNRIYALGGYNGIFLHSIEQTTVNKNGQLSEWTLSPQQSKIDRYIHSSAIAGENLYLLAGHMKNDQTVSYGDVELSQISASGALSPWRIENTTLLTPRFIASAFSLGSYLYILAGHNGAKRLGSVEFAAIDKSGHVGRWQLTASLKTARSGTATVIHNQRVYVLGGISQNRVLNSVETAIQIENGNLGNFSAVIR</sequence>
<dbReference type="InterPro" id="IPR051746">
    <property type="entry name" value="Kelch_domain_containing_8"/>
</dbReference>
<protein>
    <submittedName>
        <fullName evidence="3">Uncharacterized protein</fullName>
    </submittedName>
</protein>
<proteinExistence type="predicted"/>
<evidence type="ECO:0000256" key="1">
    <source>
        <dbReference type="ARBA" id="ARBA00022441"/>
    </source>
</evidence>
<dbReference type="AlphaFoldDB" id="A0A3B0ZPQ2"/>
<name>A0A3B0ZPQ2_9ZZZZ</name>
<dbReference type="Gene3D" id="2.120.10.80">
    <property type="entry name" value="Kelch-type beta propeller"/>
    <property type="match status" value="2"/>
</dbReference>
<evidence type="ECO:0000313" key="3">
    <source>
        <dbReference type="EMBL" id="VAW89327.1"/>
    </source>
</evidence>
<gene>
    <name evidence="3" type="ORF">MNBD_GAMMA17-1131</name>
</gene>
<dbReference type="EMBL" id="UOFQ01000130">
    <property type="protein sequence ID" value="VAW89327.1"/>
    <property type="molecule type" value="Genomic_DNA"/>
</dbReference>
<reference evidence="3" key="1">
    <citation type="submission" date="2018-06" db="EMBL/GenBank/DDBJ databases">
        <authorList>
            <person name="Zhirakovskaya E."/>
        </authorList>
    </citation>
    <scope>NUCLEOTIDE SEQUENCE</scope>
</reference>
<evidence type="ECO:0000256" key="2">
    <source>
        <dbReference type="ARBA" id="ARBA00022737"/>
    </source>
</evidence>
<dbReference type="SUPFAM" id="SSF117281">
    <property type="entry name" value="Kelch motif"/>
    <property type="match status" value="2"/>
</dbReference>